<protein>
    <submittedName>
        <fullName evidence="1">Uncharacterized protein</fullName>
    </submittedName>
</protein>
<organism evidence="1 2">
    <name type="scientific">Trichonephila inaurata madagascariensis</name>
    <dbReference type="NCBI Taxonomy" id="2747483"/>
    <lineage>
        <taxon>Eukaryota</taxon>
        <taxon>Metazoa</taxon>
        <taxon>Ecdysozoa</taxon>
        <taxon>Arthropoda</taxon>
        <taxon>Chelicerata</taxon>
        <taxon>Arachnida</taxon>
        <taxon>Araneae</taxon>
        <taxon>Araneomorphae</taxon>
        <taxon>Entelegynae</taxon>
        <taxon>Araneoidea</taxon>
        <taxon>Nephilidae</taxon>
        <taxon>Trichonephila</taxon>
        <taxon>Trichonephila inaurata</taxon>
    </lineage>
</organism>
<sequence>MVKPRPNFSQNFHEINRCADDSKEVVVFSPSSKIKRFEYSEKESRIIEIKVRLIESLEVFTSRLYQDFLAVLLTEVAAKRQQTIVPSVGR</sequence>
<proteinExistence type="predicted"/>
<dbReference type="EMBL" id="BMAV01010579">
    <property type="protein sequence ID" value="GFY55788.1"/>
    <property type="molecule type" value="Genomic_DNA"/>
</dbReference>
<name>A0A8X7C6J6_9ARAC</name>
<dbReference type="AlphaFoldDB" id="A0A8X7C6J6"/>
<keyword evidence="2" id="KW-1185">Reference proteome</keyword>
<comment type="caution">
    <text evidence="1">The sequence shown here is derived from an EMBL/GenBank/DDBJ whole genome shotgun (WGS) entry which is preliminary data.</text>
</comment>
<reference evidence="1" key="1">
    <citation type="submission" date="2020-08" db="EMBL/GenBank/DDBJ databases">
        <title>Multicomponent nature underlies the extraordinary mechanical properties of spider dragline silk.</title>
        <authorList>
            <person name="Kono N."/>
            <person name="Nakamura H."/>
            <person name="Mori M."/>
            <person name="Yoshida Y."/>
            <person name="Ohtoshi R."/>
            <person name="Malay A.D."/>
            <person name="Moran D.A.P."/>
            <person name="Tomita M."/>
            <person name="Numata K."/>
            <person name="Arakawa K."/>
        </authorList>
    </citation>
    <scope>NUCLEOTIDE SEQUENCE</scope>
</reference>
<dbReference type="Proteomes" id="UP000886998">
    <property type="component" value="Unassembled WGS sequence"/>
</dbReference>
<evidence type="ECO:0000313" key="1">
    <source>
        <dbReference type="EMBL" id="GFY55788.1"/>
    </source>
</evidence>
<accession>A0A8X7C6J6</accession>
<evidence type="ECO:0000313" key="2">
    <source>
        <dbReference type="Proteomes" id="UP000886998"/>
    </source>
</evidence>
<gene>
    <name evidence="1" type="ORF">TNIN_322521</name>
</gene>